<evidence type="ECO:0000256" key="4">
    <source>
        <dbReference type="SAM" id="Phobius"/>
    </source>
</evidence>
<keyword evidence="3 4" id="KW-0472">Membrane</keyword>
<dbReference type="AlphaFoldDB" id="A0A344TKM7"/>
<accession>A0A344TKM7</accession>
<dbReference type="InterPro" id="IPR036259">
    <property type="entry name" value="MFS_trans_sf"/>
</dbReference>
<sequence>MKRPFYLLPLVVVAQFAGTSLWFAVNAVMQTLEAFHPQTLAFMPTMTTAVQLGFVLGTLFYSYFSIADRFSPVRIFMVSAALAASCNLSVLVSYQSLEGLFMARLGVGFFLAGVYPVGMKICSDWYETGLGKALGYLVGALVLGTAFPYILKSFSLSLPWQYVIIVTSGLAVLGGIVIGVFVKDGPFRRVAGRFNPAVLQDVFKNKAFRRSAFGYFGHMFELYTFWAFVPVLITSYNQLAHQNLPVPLFAFGIIASGALGCVLTGELSLRWGSHQTAWFSLLISCICCGLCVFLPVYSVFFFLVLMFIWGISVVGDSPQFSTLVSQNAPSDYRATALTLVTSIGFFITIPSLYLTQWLFNAYGHIALAVLGLGGVVGLVASRRI</sequence>
<feature type="transmembrane region" description="Helical" evidence="4">
    <location>
        <begin position="361"/>
        <end position="380"/>
    </location>
</feature>
<evidence type="ECO:0000313" key="7">
    <source>
        <dbReference type="Proteomes" id="UP000251993"/>
    </source>
</evidence>
<dbReference type="PROSITE" id="PS50850">
    <property type="entry name" value="MFS"/>
    <property type="match status" value="1"/>
</dbReference>
<proteinExistence type="predicted"/>
<feature type="transmembrane region" description="Helical" evidence="4">
    <location>
        <begin position="75"/>
        <end position="94"/>
    </location>
</feature>
<feature type="transmembrane region" description="Helical" evidence="4">
    <location>
        <begin position="162"/>
        <end position="182"/>
    </location>
</feature>
<dbReference type="InterPro" id="IPR020846">
    <property type="entry name" value="MFS_dom"/>
</dbReference>
<keyword evidence="7" id="KW-1185">Reference proteome</keyword>
<evidence type="ECO:0000256" key="2">
    <source>
        <dbReference type="ARBA" id="ARBA00022989"/>
    </source>
</evidence>
<feature type="transmembrane region" description="Helical" evidence="4">
    <location>
        <begin position="7"/>
        <end position="29"/>
    </location>
</feature>
<feature type="transmembrane region" description="Helical" evidence="4">
    <location>
        <begin position="248"/>
        <end position="269"/>
    </location>
</feature>
<keyword evidence="1 4" id="KW-0812">Transmembrane</keyword>
<organism evidence="6 7">
    <name type="scientific">Runella rosea</name>
    <dbReference type="NCBI Taxonomy" id="2259595"/>
    <lineage>
        <taxon>Bacteria</taxon>
        <taxon>Pseudomonadati</taxon>
        <taxon>Bacteroidota</taxon>
        <taxon>Cytophagia</taxon>
        <taxon>Cytophagales</taxon>
        <taxon>Spirosomataceae</taxon>
        <taxon>Runella</taxon>
    </lineage>
</organism>
<dbReference type="RefSeq" id="WP_114067982.1">
    <property type="nucleotide sequence ID" value="NZ_CP030850.1"/>
</dbReference>
<name>A0A344TKM7_9BACT</name>
<dbReference type="PANTHER" id="PTHR23521">
    <property type="entry name" value="TRANSPORTER MFS SUPERFAMILY"/>
    <property type="match status" value="1"/>
</dbReference>
<reference evidence="6 7" key="1">
    <citation type="submission" date="2018-07" db="EMBL/GenBank/DDBJ databases">
        <title>Genome sequencing of Runella.</title>
        <authorList>
            <person name="Baek M.-G."/>
            <person name="Yi H."/>
        </authorList>
    </citation>
    <scope>NUCLEOTIDE SEQUENCE [LARGE SCALE GENOMIC DNA]</scope>
    <source>
        <strain evidence="6 7">HYN0085</strain>
    </source>
</reference>
<evidence type="ECO:0000256" key="3">
    <source>
        <dbReference type="ARBA" id="ARBA00023136"/>
    </source>
</evidence>
<evidence type="ECO:0000259" key="5">
    <source>
        <dbReference type="PROSITE" id="PS50850"/>
    </source>
</evidence>
<feature type="transmembrane region" description="Helical" evidence="4">
    <location>
        <begin position="100"/>
        <end position="118"/>
    </location>
</feature>
<dbReference type="Gene3D" id="1.20.1250.20">
    <property type="entry name" value="MFS general substrate transporter like domains"/>
    <property type="match status" value="1"/>
</dbReference>
<dbReference type="GO" id="GO:0022857">
    <property type="term" value="F:transmembrane transporter activity"/>
    <property type="evidence" value="ECO:0007669"/>
    <property type="project" value="InterPro"/>
</dbReference>
<gene>
    <name evidence="6" type="ORF">DR864_16280</name>
</gene>
<dbReference type="Pfam" id="PF07690">
    <property type="entry name" value="MFS_1"/>
    <property type="match status" value="1"/>
</dbReference>
<feature type="transmembrane region" description="Helical" evidence="4">
    <location>
        <begin position="213"/>
        <end position="236"/>
    </location>
</feature>
<feature type="transmembrane region" description="Helical" evidence="4">
    <location>
        <begin position="130"/>
        <end position="150"/>
    </location>
</feature>
<evidence type="ECO:0000313" key="6">
    <source>
        <dbReference type="EMBL" id="AXE19198.1"/>
    </source>
</evidence>
<keyword evidence="2 4" id="KW-1133">Transmembrane helix</keyword>
<feature type="transmembrane region" description="Helical" evidence="4">
    <location>
        <begin position="332"/>
        <end position="354"/>
    </location>
</feature>
<dbReference type="PANTHER" id="PTHR23521:SF3">
    <property type="entry name" value="MFS TRANSPORTER"/>
    <property type="match status" value="1"/>
</dbReference>
<dbReference type="KEGG" id="run:DR864_16280"/>
<dbReference type="SUPFAM" id="SSF103473">
    <property type="entry name" value="MFS general substrate transporter"/>
    <property type="match status" value="1"/>
</dbReference>
<dbReference type="Proteomes" id="UP000251993">
    <property type="component" value="Chromosome"/>
</dbReference>
<feature type="domain" description="Major facilitator superfamily (MFS) profile" evidence="5">
    <location>
        <begin position="6"/>
        <end position="384"/>
    </location>
</feature>
<dbReference type="OrthoDB" id="9781976at2"/>
<feature type="transmembrane region" description="Helical" evidence="4">
    <location>
        <begin position="41"/>
        <end position="63"/>
    </location>
</feature>
<dbReference type="GO" id="GO:0005886">
    <property type="term" value="C:plasma membrane"/>
    <property type="evidence" value="ECO:0007669"/>
    <property type="project" value="TreeGrafter"/>
</dbReference>
<evidence type="ECO:0000256" key="1">
    <source>
        <dbReference type="ARBA" id="ARBA00022692"/>
    </source>
</evidence>
<protein>
    <submittedName>
        <fullName evidence="6">MFS transporter</fullName>
    </submittedName>
</protein>
<dbReference type="EMBL" id="CP030850">
    <property type="protein sequence ID" value="AXE19198.1"/>
    <property type="molecule type" value="Genomic_DNA"/>
</dbReference>
<feature type="transmembrane region" description="Helical" evidence="4">
    <location>
        <begin position="281"/>
        <end position="312"/>
    </location>
</feature>
<dbReference type="InterPro" id="IPR011701">
    <property type="entry name" value="MFS"/>
</dbReference>